<sequence>MRRNSLSVFFPIALIASCGFPFITFEPSVAKPKHSASTVVREENSVVAARSGYLSTLEVQVIAEMNKVRANPQAYIPVMESYRQRFQGKKVQLSDRVFLLTQEGVSAVDEALDFLRSARPLNPLIISKGMSLGARDHVQDSGPRGHTGHHGTDGSNPSLRINRYGNWVSTAGENISYGPNTARDIVMQLIIDDGVPDRGHRKNIFNPNFRVAGVAYGIHAKYRTMCVITYAGGYKEK</sequence>
<evidence type="ECO:0000259" key="2">
    <source>
        <dbReference type="Pfam" id="PF00188"/>
    </source>
</evidence>
<dbReference type="GO" id="GO:0006508">
    <property type="term" value="P:proteolysis"/>
    <property type="evidence" value="ECO:0007669"/>
    <property type="project" value="UniProtKB-KW"/>
</dbReference>
<keyword evidence="3" id="KW-0645">Protease</keyword>
<evidence type="ECO:0000256" key="1">
    <source>
        <dbReference type="SAM" id="MobiDB-lite"/>
    </source>
</evidence>
<dbReference type="Pfam" id="PF00188">
    <property type="entry name" value="CAP"/>
    <property type="match status" value="1"/>
</dbReference>
<dbReference type="AlphaFoldDB" id="A0A139WRU3"/>
<feature type="region of interest" description="Disordered" evidence="1">
    <location>
        <begin position="135"/>
        <end position="158"/>
    </location>
</feature>
<dbReference type="Proteomes" id="UP000076925">
    <property type="component" value="Unassembled WGS sequence"/>
</dbReference>
<name>A0A139WRU3_9CYAN</name>
<dbReference type="STRING" id="128403.WA1_08280"/>
<dbReference type="InterPro" id="IPR035940">
    <property type="entry name" value="CAP_sf"/>
</dbReference>
<dbReference type="OrthoDB" id="7550377at2"/>
<dbReference type="CDD" id="cd05379">
    <property type="entry name" value="CAP_bacterial"/>
    <property type="match status" value="1"/>
</dbReference>
<accession>A0A139WRU3</accession>
<evidence type="ECO:0000313" key="3">
    <source>
        <dbReference type="EMBL" id="KYC35152.1"/>
    </source>
</evidence>
<dbReference type="RefSeq" id="WP_017745540.1">
    <property type="nucleotide sequence ID" value="NZ_KQ976354.1"/>
</dbReference>
<protein>
    <submittedName>
        <fullName evidence="3">Serine protease</fullName>
    </submittedName>
</protein>
<dbReference type="SUPFAM" id="SSF55797">
    <property type="entry name" value="PR-1-like"/>
    <property type="match status" value="1"/>
</dbReference>
<evidence type="ECO:0000313" key="4">
    <source>
        <dbReference type="Proteomes" id="UP000076925"/>
    </source>
</evidence>
<dbReference type="PANTHER" id="PTHR31157:SF1">
    <property type="entry name" value="SCP DOMAIN-CONTAINING PROTEIN"/>
    <property type="match status" value="1"/>
</dbReference>
<reference evidence="3 4" key="1">
    <citation type="journal article" date="2013" name="Genome Biol. Evol.">
        <title>Genomes of Stigonematalean cyanobacteria (subsection V) and the evolution of oxygenic photosynthesis from prokaryotes to plastids.</title>
        <authorList>
            <person name="Dagan T."/>
            <person name="Roettger M."/>
            <person name="Stucken K."/>
            <person name="Landan G."/>
            <person name="Koch R."/>
            <person name="Major P."/>
            <person name="Gould S.B."/>
            <person name="Goremykin V.V."/>
            <person name="Rippka R."/>
            <person name="Tandeau de Marsac N."/>
            <person name="Gugger M."/>
            <person name="Lockhart P.J."/>
            <person name="Allen J.F."/>
            <person name="Brune I."/>
            <person name="Maus I."/>
            <person name="Puhler A."/>
            <person name="Martin W.F."/>
        </authorList>
    </citation>
    <scope>NUCLEOTIDE SEQUENCE [LARGE SCALE GENOMIC DNA]</scope>
    <source>
        <strain evidence="3 4">PCC 7110</strain>
    </source>
</reference>
<dbReference type="Gene3D" id="3.40.33.10">
    <property type="entry name" value="CAP"/>
    <property type="match status" value="1"/>
</dbReference>
<proteinExistence type="predicted"/>
<dbReference type="InterPro" id="IPR014044">
    <property type="entry name" value="CAP_dom"/>
</dbReference>
<keyword evidence="3" id="KW-0378">Hydrolase</keyword>
<organism evidence="3 4">
    <name type="scientific">Scytonema hofmannii PCC 7110</name>
    <dbReference type="NCBI Taxonomy" id="128403"/>
    <lineage>
        <taxon>Bacteria</taxon>
        <taxon>Bacillati</taxon>
        <taxon>Cyanobacteriota</taxon>
        <taxon>Cyanophyceae</taxon>
        <taxon>Nostocales</taxon>
        <taxon>Scytonemataceae</taxon>
        <taxon>Scytonema</taxon>
    </lineage>
</organism>
<gene>
    <name evidence="3" type="ORF">WA1_08280</name>
</gene>
<dbReference type="PROSITE" id="PS51257">
    <property type="entry name" value="PROKAR_LIPOPROTEIN"/>
    <property type="match status" value="1"/>
</dbReference>
<comment type="caution">
    <text evidence="3">The sequence shown here is derived from an EMBL/GenBank/DDBJ whole genome shotgun (WGS) entry which is preliminary data.</text>
</comment>
<feature type="domain" description="SCP" evidence="2">
    <location>
        <begin position="115"/>
        <end position="227"/>
    </location>
</feature>
<keyword evidence="4" id="KW-1185">Reference proteome</keyword>
<dbReference type="GO" id="GO:0008233">
    <property type="term" value="F:peptidase activity"/>
    <property type="evidence" value="ECO:0007669"/>
    <property type="project" value="UniProtKB-KW"/>
</dbReference>
<dbReference type="EMBL" id="ANNX02000052">
    <property type="protein sequence ID" value="KYC35152.1"/>
    <property type="molecule type" value="Genomic_DNA"/>
</dbReference>
<dbReference type="PANTHER" id="PTHR31157">
    <property type="entry name" value="SCP DOMAIN-CONTAINING PROTEIN"/>
    <property type="match status" value="1"/>
</dbReference>